<feature type="transmembrane region" description="Helical" evidence="1">
    <location>
        <begin position="189"/>
        <end position="211"/>
    </location>
</feature>
<keyword evidence="3" id="KW-1185">Reference proteome</keyword>
<keyword evidence="1" id="KW-0812">Transmembrane</keyword>
<feature type="transmembrane region" description="Helical" evidence="1">
    <location>
        <begin position="133"/>
        <end position="155"/>
    </location>
</feature>
<feature type="transmembrane region" description="Helical" evidence="1">
    <location>
        <begin position="29"/>
        <end position="52"/>
    </location>
</feature>
<evidence type="ECO:0000256" key="1">
    <source>
        <dbReference type="SAM" id="Phobius"/>
    </source>
</evidence>
<dbReference type="EMBL" id="JACRSV010000002">
    <property type="protein sequence ID" value="MBC8559998.1"/>
    <property type="molecule type" value="Genomic_DNA"/>
</dbReference>
<dbReference type="AlphaFoldDB" id="A0A926E5L7"/>
<keyword evidence="1" id="KW-0472">Membrane</keyword>
<organism evidence="2 3">
    <name type="scientific">Fumia xinanensis</name>
    <dbReference type="NCBI Taxonomy" id="2763659"/>
    <lineage>
        <taxon>Bacteria</taxon>
        <taxon>Bacillati</taxon>
        <taxon>Bacillota</taxon>
        <taxon>Clostridia</taxon>
        <taxon>Eubacteriales</taxon>
        <taxon>Oscillospiraceae</taxon>
        <taxon>Fumia</taxon>
    </lineage>
</organism>
<accession>A0A926E5L7</accession>
<sequence length="214" mass="23196">MDKIVNLPENMSLPETEIHFVAEKKPKSLLFTFLIALFFIGVAYGAVLVGGASPETSDSLQRITEQFLLQKAGDSFLPALLSALLSSGVFVLLLFLCGFSAVGQPFSFFLVAFRGIGLGTAMGHFYLNLGMKGILMSLALIVPAGILSSYAILLAGRESVKLSNRFFRVMTSDDFSMPSGILKTYTVKFFILALLILLSAVINGLCTRIFAPMF</sequence>
<dbReference type="Proteomes" id="UP000610760">
    <property type="component" value="Unassembled WGS sequence"/>
</dbReference>
<dbReference type="Pfam" id="PF01944">
    <property type="entry name" value="SpoIIM"/>
    <property type="match status" value="1"/>
</dbReference>
<evidence type="ECO:0000313" key="3">
    <source>
        <dbReference type="Proteomes" id="UP000610760"/>
    </source>
</evidence>
<comment type="caution">
    <text evidence="2">The sequence shown here is derived from an EMBL/GenBank/DDBJ whole genome shotgun (WGS) entry which is preliminary data.</text>
</comment>
<feature type="transmembrane region" description="Helical" evidence="1">
    <location>
        <begin position="76"/>
        <end position="99"/>
    </location>
</feature>
<reference evidence="2" key="1">
    <citation type="submission" date="2020-08" db="EMBL/GenBank/DDBJ databases">
        <title>Genome public.</title>
        <authorList>
            <person name="Liu C."/>
            <person name="Sun Q."/>
        </authorList>
    </citation>
    <scope>NUCLEOTIDE SEQUENCE</scope>
    <source>
        <strain evidence="2">NSJ-33</strain>
    </source>
</reference>
<feature type="transmembrane region" description="Helical" evidence="1">
    <location>
        <begin position="106"/>
        <end position="127"/>
    </location>
</feature>
<keyword evidence="1" id="KW-1133">Transmembrane helix</keyword>
<proteinExistence type="predicted"/>
<gene>
    <name evidence="2" type="ORF">H8710_07965</name>
</gene>
<name>A0A926E5L7_9FIRM</name>
<dbReference type="RefSeq" id="WP_249294964.1">
    <property type="nucleotide sequence ID" value="NZ_JACRSV010000002.1"/>
</dbReference>
<evidence type="ECO:0000313" key="2">
    <source>
        <dbReference type="EMBL" id="MBC8559998.1"/>
    </source>
</evidence>
<protein>
    <submittedName>
        <fullName evidence="2">Stage II sporulation protein M</fullName>
    </submittedName>
</protein>
<dbReference type="InterPro" id="IPR002798">
    <property type="entry name" value="SpoIIM-like"/>
</dbReference>